<evidence type="ECO:0000256" key="1">
    <source>
        <dbReference type="ARBA" id="ARBA00004167"/>
    </source>
</evidence>
<dbReference type="InterPro" id="IPR026057">
    <property type="entry name" value="TBL_C"/>
</dbReference>
<dbReference type="AlphaFoldDB" id="A0A6P3YQZ3"/>
<proteinExistence type="inferred from homology"/>
<evidence type="ECO:0000259" key="8">
    <source>
        <dbReference type="Pfam" id="PF13839"/>
    </source>
</evidence>
<dbReference type="Pfam" id="PF13839">
    <property type="entry name" value="PC-Esterase"/>
    <property type="match status" value="1"/>
</dbReference>
<keyword evidence="4" id="KW-0735">Signal-anchor</keyword>
<dbReference type="InParanoid" id="A0A6P3YQZ3"/>
<dbReference type="GeneID" id="107403426"/>
<dbReference type="KEGG" id="zju:107403426"/>
<evidence type="ECO:0000256" key="3">
    <source>
        <dbReference type="ARBA" id="ARBA00022692"/>
    </source>
</evidence>
<organism evidence="10 11">
    <name type="scientific">Ziziphus jujuba</name>
    <name type="common">Chinese jujube</name>
    <name type="synonym">Ziziphus sativa</name>
    <dbReference type="NCBI Taxonomy" id="326968"/>
    <lineage>
        <taxon>Eukaryota</taxon>
        <taxon>Viridiplantae</taxon>
        <taxon>Streptophyta</taxon>
        <taxon>Embryophyta</taxon>
        <taxon>Tracheophyta</taxon>
        <taxon>Spermatophyta</taxon>
        <taxon>Magnoliopsida</taxon>
        <taxon>eudicotyledons</taxon>
        <taxon>Gunneridae</taxon>
        <taxon>Pentapetalae</taxon>
        <taxon>rosids</taxon>
        <taxon>fabids</taxon>
        <taxon>Rosales</taxon>
        <taxon>Rhamnaceae</taxon>
        <taxon>Paliureae</taxon>
        <taxon>Ziziphus</taxon>
    </lineage>
</organism>
<reference evidence="11" key="1">
    <citation type="submission" date="2025-08" db="UniProtKB">
        <authorList>
            <consortium name="RefSeq"/>
        </authorList>
    </citation>
    <scope>IDENTIFICATION</scope>
    <source>
        <tissue evidence="11">Seedling</tissue>
    </source>
</reference>
<feature type="domain" description="Trichome birefringence-like N-terminal" evidence="9">
    <location>
        <begin position="95"/>
        <end position="148"/>
    </location>
</feature>
<evidence type="ECO:0000256" key="6">
    <source>
        <dbReference type="ARBA" id="ARBA00023136"/>
    </source>
</evidence>
<name>A0A6P3YQZ3_ZIZJJ</name>
<feature type="region of interest" description="Disordered" evidence="7">
    <location>
        <begin position="44"/>
        <end position="63"/>
    </location>
</feature>
<dbReference type="Pfam" id="PF14416">
    <property type="entry name" value="PMR5N"/>
    <property type="match status" value="1"/>
</dbReference>
<dbReference type="RefSeq" id="XP_015865797.4">
    <property type="nucleotide sequence ID" value="XM_016010311.4"/>
</dbReference>
<keyword evidence="3" id="KW-0812">Transmembrane</keyword>
<evidence type="ECO:0000313" key="11">
    <source>
        <dbReference type="RefSeq" id="XP_015865797.4"/>
    </source>
</evidence>
<gene>
    <name evidence="11" type="primary">LOC107403426</name>
</gene>
<evidence type="ECO:0000256" key="5">
    <source>
        <dbReference type="ARBA" id="ARBA00022989"/>
    </source>
</evidence>
<evidence type="ECO:0000313" key="10">
    <source>
        <dbReference type="Proteomes" id="UP001652623"/>
    </source>
</evidence>
<dbReference type="InterPro" id="IPR025846">
    <property type="entry name" value="TBL_N"/>
</dbReference>
<evidence type="ECO:0000256" key="2">
    <source>
        <dbReference type="ARBA" id="ARBA00007727"/>
    </source>
</evidence>
<accession>A0A6P3YQZ3</accession>
<evidence type="ECO:0000256" key="7">
    <source>
        <dbReference type="SAM" id="MobiDB-lite"/>
    </source>
</evidence>
<dbReference type="SMR" id="A0A6P3YQZ3"/>
<evidence type="ECO:0000256" key="4">
    <source>
        <dbReference type="ARBA" id="ARBA00022968"/>
    </source>
</evidence>
<dbReference type="PANTHER" id="PTHR32285:SF38">
    <property type="entry name" value="OS01G0614300 PROTEIN"/>
    <property type="match status" value="1"/>
</dbReference>
<comment type="similarity">
    <text evidence="2">Belongs to the PC-esterase family. TBL subfamily.</text>
</comment>
<keyword evidence="5" id="KW-1133">Transmembrane helix</keyword>
<dbReference type="InterPro" id="IPR029962">
    <property type="entry name" value="TBL"/>
</dbReference>
<protein>
    <submittedName>
        <fullName evidence="11">Protein trichome birefringence-like 42</fullName>
    </submittedName>
</protein>
<dbReference type="GO" id="GO:0016413">
    <property type="term" value="F:O-acetyltransferase activity"/>
    <property type="evidence" value="ECO:0007669"/>
    <property type="project" value="InterPro"/>
</dbReference>
<keyword evidence="10" id="KW-1185">Reference proteome</keyword>
<dbReference type="GO" id="GO:0016020">
    <property type="term" value="C:membrane"/>
    <property type="evidence" value="ECO:0007669"/>
    <property type="project" value="UniProtKB-SubCell"/>
</dbReference>
<feature type="domain" description="Trichome birefringence-like C-terminal" evidence="8">
    <location>
        <begin position="149"/>
        <end position="422"/>
    </location>
</feature>
<dbReference type="Proteomes" id="UP001652623">
    <property type="component" value="Chromosome 4"/>
</dbReference>
<keyword evidence="6" id="KW-0472">Membrane</keyword>
<evidence type="ECO:0000259" key="9">
    <source>
        <dbReference type="Pfam" id="PF14416"/>
    </source>
</evidence>
<dbReference type="PANTHER" id="PTHR32285">
    <property type="entry name" value="PROTEIN TRICHOME BIREFRINGENCE-LIKE 9-RELATED"/>
    <property type="match status" value="1"/>
</dbReference>
<sequence length="435" mass="50405">MEVFSLSSIFESWKFCTFASLIGCIILLFLFNHTQNGLNEASLTKITKPPPTSSSSSSSSSKFFPQQNAVENAKQIGKSKSESPRPNYEIKEAKTCNIFEGKWVYDPEGSPLYDEAQCPFLSDQVSCQRNGRPDSDYEKWSWEANGCEIPRYNGKETLEKLRGKRVIIVGDSLNRNQWESFACLLYSSLSPAQTHVDEKSGSYKVLKSKEFNCTVEFYWSPFLVQLKVNKENGSRVLKLDKISKYARMWKGADIMVFNTGHWWTRRRNVKRWDFFEYRAKQVENMDTGMAFEIAMKTWAKWVSQNVDRNKTKVFFRSISPEHKGEQWCYKKTNPITNESYAWSFPREMVEIVERTILQNPVISYLNITKLSLNRRDGHPSVYKTKEGKIFIEMGITKAEKYSDCSHWCLPGLPDTWNRLLFASLLINTPKNVSFS</sequence>
<dbReference type="GO" id="GO:0005794">
    <property type="term" value="C:Golgi apparatus"/>
    <property type="evidence" value="ECO:0007669"/>
    <property type="project" value="TreeGrafter"/>
</dbReference>
<comment type="subcellular location">
    <subcellularLocation>
        <location evidence="1">Membrane</location>
        <topology evidence="1">Single-pass membrane protein</topology>
    </subcellularLocation>
</comment>